<keyword evidence="5" id="KW-1278">Translocase</keyword>
<dbReference type="InterPro" id="IPR005895">
    <property type="entry name" value="ABC_transptr_haem_export_CcmA"/>
</dbReference>
<dbReference type="InterPro" id="IPR027417">
    <property type="entry name" value="P-loop_NTPase"/>
</dbReference>
<evidence type="ECO:0000256" key="3">
    <source>
        <dbReference type="ARBA" id="ARBA00022748"/>
    </source>
</evidence>
<evidence type="ECO:0000256" key="1">
    <source>
        <dbReference type="ARBA" id="ARBA00022448"/>
    </source>
</evidence>
<dbReference type="InterPro" id="IPR003439">
    <property type="entry name" value="ABC_transporter-like_ATP-bd"/>
</dbReference>
<dbReference type="SUPFAM" id="SSF52540">
    <property type="entry name" value="P-loop containing nucleoside triphosphate hydrolases"/>
    <property type="match status" value="1"/>
</dbReference>
<evidence type="ECO:0000256" key="6">
    <source>
        <dbReference type="ARBA" id="ARBA00023136"/>
    </source>
</evidence>
<evidence type="ECO:0000256" key="2">
    <source>
        <dbReference type="ARBA" id="ARBA00022741"/>
    </source>
</evidence>
<dbReference type="Gene3D" id="3.40.50.300">
    <property type="entry name" value="P-loop containing nucleotide triphosphate hydrolases"/>
    <property type="match status" value="1"/>
</dbReference>
<protein>
    <submittedName>
        <fullName evidence="8">Cytochrome c biogenesis heme-transporting ATPase CcmA</fullName>
    </submittedName>
</protein>
<keyword evidence="1" id="KW-0813">Transport</keyword>
<reference evidence="8 9" key="1">
    <citation type="submission" date="2021-03" db="EMBL/GenBank/DDBJ databases">
        <title>Thiomicrorhabdus sp.nov.,novel sulfur-oxidizing bacteria isolated from coastal sediment.</title>
        <authorList>
            <person name="Liu X."/>
        </authorList>
    </citation>
    <scope>NUCLEOTIDE SEQUENCE [LARGE SCALE GENOMIC DNA]</scope>
    <source>
        <strain evidence="8 9">6S2-11</strain>
    </source>
</reference>
<keyword evidence="3" id="KW-0201">Cytochrome c-type biogenesis</keyword>
<keyword evidence="9" id="KW-1185">Reference proteome</keyword>
<dbReference type="PROSITE" id="PS50893">
    <property type="entry name" value="ABC_TRANSPORTER_2"/>
    <property type="match status" value="1"/>
</dbReference>
<evidence type="ECO:0000259" key="7">
    <source>
        <dbReference type="PROSITE" id="PS50893"/>
    </source>
</evidence>
<name>A0ABS3Q3Y8_9GAMM</name>
<dbReference type="Proteomes" id="UP000664835">
    <property type="component" value="Unassembled WGS sequence"/>
</dbReference>
<keyword evidence="4" id="KW-0067">ATP-binding</keyword>
<dbReference type="InterPro" id="IPR017871">
    <property type="entry name" value="ABC_transporter-like_CS"/>
</dbReference>
<evidence type="ECO:0000313" key="8">
    <source>
        <dbReference type="EMBL" id="MBO1927006.1"/>
    </source>
</evidence>
<dbReference type="NCBIfam" id="TIGR01189">
    <property type="entry name" value="ccmA"/>
    <property type="match status" value="1"/>
</dbReference>
<dbReference type="NCBIfam" id="NF010061">
    <property type="entry name" value="PRK13538.1"/>
    <property type="match status" value="1"/>
</dbReference>
<keyword evidence="6" id="KW-0472">Membrane</keyword>
<dbReference type="SMART" id="SM00382">
    <property type="entry name" value="AAA"/>
    <property type="match status" value="1"/>
</dbReference>
<dbReference type="EMBL" id="JAGETV010000006">
    <property type="protein sequence ID" value="MBO1927006.1"/>
    <property type="molecule type" value="Genomic_DNA"/>
</dbReference>
<dbReference type="PANTHER" id="PTHR43499:SF1">
    <property type="entry name" value="ABC TRANSPORTER I FAMILY MEMBER 1"/>
    <property type="match status" value="1"/>
</dbReference>
<sequence>MQLEAQNLRCRRGPKTLFTDISFSLDAGKLLLVEGQNGAGKTTLLKLLSGLRRPDKGEVLWNGMSIRSANSQFNRQLAWLGHQNPLKEDQTAFENLSMLGAIRSRNERCAYEALQAVKLGNVKHKAVKTFSAGMKRRLALASLLIADTPLWILDEPQAALDKAGIALYEQLATEHLENGGMIIMTSHHDVAIDERFIERLILGQ</sequence>
<evidence type="ECO:0000256" key="4">
    <source>
        <dbReference type="ARBA" id="ARBA00022840"/>
    </source>
</evidence>
<dbReference type="PROSITE" id="PS00211">
    <property type="entry name" value="ABC_TRANSPORTER_1"/>
    <property type="match status" value="1"/>
</dbReference>
<dbReference type="PANTHER" id="PTHR43499">
    <property type="entry name" value="ABC TRANSPORTER I FAMILY MEMBER 1"/>
    <property type="match status" value="1"/>
</dbReference>
<dbReference type="Pfam" id="PF00005">
    <property type="entry name" value="ABC_tran"/>
    <property type="match status" value="1"/>
</dbReference>
<accession>A0ABS3Q3Y8</accession>
<gene>
    <name evidence="8" type="primary">ccmA</name>
    <name evidence="8" type="ORF">J3998_05400</name>
</gene>
<comment type="caution">
    <text evidence="8">The sequence shown here is derived from an EMBL/GenBank/DDBJ whole genome shotgun (WGS) entry which is preliminary data.</text>
</comment>
<feature type="domain" description="ABC transporter" evidence="7">
    <location>
        <begin position="3"/>
        <end position="204"/>
    </location>
</feature>
<dbReference type="InterPro" id="IPR003593">
    <property type="entry name" value="AAA+_ATPase"/>
</dbReference>
<keyword evidence="2" id="KW-0547">Nucleotide-binding</keyword>
<evidence type="ECO:0000256" key="5">
    <source>
        <dbReference type="ARBA" id="ARBA00022967"/>
    </source>
</evidence>
<evidence type="ECO:0000313" key="9">
    <source>
        <dbReference type="Proteomes" id="UP000664835"/>
    </source>
</evidence>
<organism evidence="8 9">
    <name type="scientific">Thiomicrorhabdus marina</name>
    <dbReference type="NCBI Taxonomy" id="2818442"/>
    <lineage>
        <taxon>Bacteria</taxon>
        <taxon>Pseudomonadati</taxon>
        <taxon>Pseudomonadota</taxon>
        <taxon>Gammaproteobacteria</taxon>
        <taxon>Thiotrichales</taxon>
        <taxon>Piscirickettsiaceae</taxon>
        <taxon>Thiomicrorhabdus</taxon>
    </lineage>
</organism>
<proteinExistence type="predicted"/>
<dbReference type="RefSeq" id="WP_208148448.1">
    <property type="nucleotide sequence ID" value="NZ_JAGETV010000006.1"/>
</dbReference>